<dbReference type="PANTHER" id="PTHR20910:SF1">
    <property type="entry name" value="SUPEROXIDE DISMUTASE COPPER_ZINC BINDING DOMAIN-CONTAINING PROTEIN"/>
    <property type="match status" value="1"/>
</dbReference>
<protein>
    <submittedName>
        <fullName evidence="1">Uncharacterized protein LOC108040527</fullName>
    </submittedName>
</protein>
<sequence>MGIPEWMLDVDARKTKELHGGACIQMIIHFKGPLAHRLELDMSRLIAAGRLDAPSLFIPGYVNQKRKATISYRTCGVRDTNEKRTKNFRGGFYSTSSAPTEPKPFLLAFVVIGLALRFL</sequence>
<proteinExistence type="predicted"/>
<evidence type="ECO:0000313" key="1">
    <source>
        <dbReference type="RefSeq" id="XP_016973520.1"/>
    </source>
</evidence>
<gene>
    <name evidence="1" type="primary">LOC108040527</name>
</gene>
<dbReference type="AlphaFoldDB" id="A0A6P4E661"/>
<dbReference type="PANTHER" id="PTHR20910">
    <property type="entry name" value="AGAP001623-PA"/>
    <property type="match status" value="1"/>
</dbReference>
<dbReference type="OrthoDB" id="159229at2759"/>
<dbReference type="RefSeq" id="XP_016973520.1">
    <property type="nucleotide sequence ID" value="XM_017118031.1"/>
</dbReference>
<organism evidence="1">
    <name type="scientific">Drosophila rhopaloa</name>
    <name type="common">Fruit fly</name>
    <dbReference type="NCBI Taxonomy" id="1041015"/>
    <lineage>
        <taxon>Eukaryota</taxon>
        <taxon>Metazoa</taxon>
        <taxon>Ecdysozoa</taxon>
        <taxon>Arthropoda</taxon>
        <taxon>Hexapoda</taxon>
        <taxon>Insecta</taxon>
        <taxon>Pterygota</taxon>
        <taxon>Neoptera</taxon>
        <taxon>Endopterygota</taxon>
        <taxon>Diptera</taxon>
        <taxon>Brachycera</taxon>
        <taxon>Muscomorpha</taxon>
        <taxon>Ephydroidea</taxon>
        <taxon>Drosophilidae</taxon>
        <taxon>Drosophila</taxon>
        <taxon>Sophophora</taxon>
    </lineage>
</organism>
<accession>A0A6P4E661</accession>
<name>A0A6P4E661_DRORH</name>
<reference evidence="1" key="1">
    <citation type="submission" date="2025-08" db="UniProtKB">
        <authorList>
            <consortium name="RefSeq"/>
        </authorList>
    </citation>
    <scope>IDENTIFICATION</scope>
</reference>
<dbReference type="InterPro" id="IPR053257">
    <property type="entry name" value="Cu-only_SOD"/>
</dbReference>